<gene>
    <name evidence="3" type="ORF">N6H18_17840</name>
</gene>
<dbReference type="InterPro" id="IPR025411">
    <property type="entry name" value="DUF4136"/>
</dbReference>
<evidence type="ECO:0000313" key="3">
    <source>
        <dbReference type="EMBL" id="UXP32204.1"/>
    </source>
</evidence>
<proteinExistence type="predicted"/>
<evidence type="ECO:0000256" key="1">
    <source>
        <dbReference type="SAM" id="SignalP"/>
    </source>
</evidence>
<evidence type="ECO:0000313" key="4">
    <source>
        <dbReference type="Proteomes" id="UP001065174"/>
    </source>
</evidence>
<sequence>MKLTHLYIVLCVLASCSMSHHHTIQSSYAEDGRFEQYQSYSIVSNVALAAVDRQAVEKGIASHMNSLGYQIDSKNPSIYIYYQSYTEDFKLKTDNQPSLENWLARKEYFQEEEKKDKQTSPTMIYGNSLFISFYDPALQKEIWNGHVSNMHNSRSYNNQAAAQVILQQYQLMSKGSQIEEFRHFALR</sequence>
<feature type="signal peptide" evidence="1">
    <location>
        <begin position="1"/>
        <end position="21"/>
    </location>
</feature>
<dbReference type="Pfam" id="PF13590">
    <property type="entry name" value="DUF4136"/>
    <property type="match status" value="1"/>
</dbReference>
<keyword evidence="1" id="KW-0732">Signal</keyword>
<dbReference type="PROSITE" id="PS51257">
    <property type="entry name" value="PROKAR_LIPOPROTEIN"/>
    <property type="match status" value="1"/>
</dbReference>
<evidence type="ECO:0000259" key="2">
    <source>
        <dbReference type="Pfam" id="PF13590"/>
    </source>
</evidence>
<dbReference type="Proteomes" id="UP001065174">
    <property type="component" value="Chromosome"/>
</dbReference>
<dbReference type="Gene3D" id="3.30.160.670">
    <property type="match status" value="1"/>
</dbReference>
<protein>
    <submittedName>
        <fullName evidence="3">DUF4136 domain-containing protein</fullName>
    </submittedName>
</protein>
<organism evidence="3 4">
    <name type="scientific">Reichenbachiella agarivorans</name>
    <dbReference type="NCBI Taxonomy" id="2979464"/>
    <lineage>
        <taxon>Bacteria</taxon>
        <taxon>Pseudomonadati</taxon>
        <taxon>Bacteroidota</taxon>
        <taxon>Cytophagia</taxon>
        <taxon>Cytophagales</taxon>
        <taxon>Reichenbachiellaceae</taxon>
        <taxon>Reichenbachiella</taxon>
    </lineage>
</organism>
<keyword evidence="4" id="KW-1185">Reference proteome</keyword>
<accession>A0ABY6CQV5</accession>
<feature type="domain" description="DUF4136" evidence="2">
    <location>
        <begin position="25"/>
        <end position="164"/>
    </location>
</feature>
<feature type="chain" id="PRO_5046997935" evidence="1">
    <location>
        <begin position="22"/>
        <end position="187"/>
    </location>
</feature>
<dbReference type="EMBL" id="CP106679">
    <property type="protein sequence ID" value="UXP32204.1"/>
    <property type="molecule type" value="Genomic_DNA"/>
</dbReference>
<name>A0ABY6CQV5_9BACT</name>
<reference evidence="3" key="1">
    <citation type="submission" date="2022-09" db="EMBL/GenBank/DDBJ databases">
        <title>Comparative genomics and taxonomic characterization of three novel marine species of genus Reichenbachiella exhibiting antioxidant and polysaccharide degradation activities.</title>
        <authorList>
            <person name="Muhammad N."/>
            <person name="Lee Y.-J."/>
            <person name="Ko J."/>
            <person name="Kim S.-G."/>
        </authorList>
    </citation>
    <scope>NUCLEOTIDE SEQUENCE</scope>
    <source>
        <strain evidence="3">BKB1-1</strain>
    </source>
</reference>
<dbReference type="RefSeq" id="WP_262309640.1">
    <property type="nucleotide sequence ID" value="NZ_CP106679.1"/>
</dbReference>